<dbReference type="AlphaFoldDB" id="A0AAE1U583"/>
<evidence type="ECO:0000313" key="3">
    <source>
        <dbReference type="Proteomes" id="UP001292094"/>
    </source>
</evidence>
<dbReference type="EMBL" id="JAWZYT010001644">
    <property type="protein sequence ID" value="KAK4310397.1"/>
    <property type="molecule type" value="Genomic_DNA"/>
</dbReference>
<evidence type="ECO:0000313" key="2">
    <source>
        <dbReference type="EMBL" id="KAK4310397.1"/>
    </source>
</evidence>
<organism evidence="2 3">
    <name type="scientific">Petrolisthes manimaculis</name>
    <dbReference type="NCBI Taxonomy" id="1843537"/>
    <lineage>
        <taxon>Eukaryota</taxon>
        <taxon>Metazoa</taxon>
        <taxon>Ecdysozoa</taxon>
        <taxon>Arthropoda</taxon>
        <taxon>Crustacea</taxon>
        <taxon>Multicrustacea</taxon>
        <taxon>Malacostraca</taxon>
        <taxon>Eumalacostraca</taxon>
        <taxon>Eucarida</taxon>
        <taxon>Decapoda</taxon>
        <taxon>Pleocyemata</taxon>
        <taxon>Anomura</taxon>
        <taxon>Galatheoidea</taxon>
        <taxon>Porcellanidae</taxon>
        <taxon>Petrolisthes</taxon>
    </lineage>
</organism>
<evidence type="ECO:0000256" key="1">
    <source>
        <dbReference type="SAM" id="MobiDB-lite"/>
    </source>
</evidence>
<reference evidence="2" key="1">
    <citation type="submission" date="2023-11" db="EMBL/GenBank/DDBJ databases">
        <title>Genome assemblies of two species of porcelain crab, Petrolisthes cinctipes and Petrolisthes manimaculis (Anomura: Porcellanidae).</title>
        <authorList>
            <person name="Angst P."/>
        </authorList>
    </citation>
    <scope>NUCLEOTIDE SEQUENCE</scope>
    <source>
        <strain evidence="2">PB745_02</strain>
        <tissue evidence="2">Gill</tissue>
    </source>
</reference>
<keyword evidence="3" id="KW-1185">Reference proteome</keyword>
<accession>A0AAE1U583</accession>
<protein>
    <submittedName>
        <fullName evidence="2">Uncharacterized protein</fullName>
    </submittedName>
</protein>
<name>A0AAE1U583_9EUCA</name>
<gene>
    <name evidence="2" type="ORF">Pmani_018059</name>
</gene>
<dbReference type="Proteomes" id="UP001292094">
    <property type="component" value="Unassembled WGS sequence"/>
</dbReference>
<comment type="caution">
    <text evidence="2">The sequence shown here is derived from an EMBL/GenBank/DDBJ whole genome shotgun (WGS) entry which is preliminary data.</text>
</comment>
<sequence length="100" mass="10821">MSQALVLSPRVSPQSSGRHSSTPAGSLIVGLHKSLTFLHNEARPICRAAMWSLVTRPPPSSIAFSLSRPLVTLSAPLPSFFSPLLLLHFPPPPTLYPRDL</sequence>
<feature type="region of interest" description="Disordered" evidence="1">
    <location>
        <begin position="1"/>
        <end position="24"/>
    </location>
</feature>
<proteinExistence type="predicted"/>